<sequence length="150" mass="16406">MKYLFASIVISIFIALSFIKADDGTFTFTKNCGGDPLNCQFTFTAPEKLMESIDEAEFNQTISQLEEGFKNLTSNIQKLETVGNDTITYLNNATAIINDQLTSINSSITSISGNITSLQQEAKSLTNDATKLIQAMICFLNGENPSSSCY</sequence>
<evidence type="ECO:0000256" key="1">
    <source>
        <dbReference type="SAM" id="SignalP"/>
    </source>
</evidence>
<keyword evidence="1" id="KW-0732">Signal</keyword>
<dbReference type="Proteomes" id="UP000035680">
    <property type="component" value="Unassembled WGS sequence"/>
</dbReference>
<name>A0A0K0FCL7_STRVS</name>
<organism evidence="2 3">
    <name type="scientific">Strongyloides venezuelensis</name>
    <name type="common">Threadworm</name>
    <dbReference type="NCBI Taxonomy" id="75913"/>
    <lineage>
        <taxon>Eukaryota</taxon>
        <taxon>Metazoa</taxon>
        <taxon>Ecdysozoa</taxon>
        <taxon>Nematoda</taxon>
        <taxon>Chromadorea</taxon>
        <taxon>Rhabditida</taxon>
        <taxon>Tylenchina</taxon>
        <taxon>Panagrolaimomorpha</taxon>
        <taxon>Strongyloidoidea</taxon>
        <taxon>Strongyloididae</taxon>
        <taxon>Strongyloides</taxon>
    </lineage>
</organism>
<accession>A0A0K0FCL7</accession>
<dbReference type="Gene3D" id="1.20.5.300">
    <property type="match status" value="1"/>
</dbReference>
<dbReference type="InterPro" id="IPR043473">
    <property type="entry name" value="S2_sf_CoV"/>
</dbReference>
<proteinExistence type="predicted"/>
<feature type="signal peptide" evidence="1">
    <location>
        <begin position="1"/>
        <end position="21"/>
    </location>
</feature>
<reference evidence="3" key="2">
    <citation type="submission" date="2015-08" db="UniProtKB">
        <authorList>
            <consortium name="WormBaseParasite"/>
        </authorList>
    </citation>
    <scope>IDENTIFICATION</scope>
</reference>
<dbReference type="WBParaSite" id="SVE_0658200.1">
    <property type="protein sequence ID" value="SVE_0658200.1"/>
    <property type="gene ID" value="SVE_0658200"/>
</dbReference>
<feature type="chain" id="PRO_5005329489" evidence="1">
    <location>
        <begin position="22"/>
        <end position="150"/>
    </location>
</feature>
<reference evidence="2" key="1">
    <citation type="submission" date="2014-07" db="EMBL/GenBank/DDBJ databases">
        <authorList>
            <person name="Martin A.A"/>
            <person name="De Silva N."/>
        </authorList>
    </citation>
    <scope>NUCLEOTIDE SEQUENCE</scope>
</reference>
<dbReference type="SUPFAM" id="SSF111474">
    <property type="entry name" value="Coronavirus S2 glycoprotein"/>
    <property type="match status" value="1"/>
</dbReference>
<protein>
    <submittedName>
        <fullName evidence="3">DUF148 domain-containing protein</fullName>
    </submittedName>
</protein>
<keyword evidence="2" id="KW-1185">Reference proteome</keyword>
<dbReference type="AlphaFoldDB" id="A0A0K0FCL7"/>
<evidence type="ECO:0000313" key="2">
    <source>
        <dbReference type="Proteomes" id="UP000035680"/>
    </source>
</evidence>
<evidence type="ECO:0000313" key="3">
    <source>
        <dbReference type="WBParaSite" id="SVE_0658200.1"/>
    </source>
</evidence>